<dbReference type="SMART" id="SM00052">
    <property type="entry name" value="EAL"/>
    <property type="match status" value="1"/>
</dbReference>
<feature type="domain" description="EAL" evidence="3">
    <location>
        <begin position="379"/>
        <end position="630"/>
    </location>
</feature>
<dbReference type="Pfam" id="PF00990">
    <property type="entry name" value="GGDEF"/>
    <property type="match status" value="1"/>
</dbReference>
<comment type="caution">
    <text evidence="5">The sequence shown here is derived from an EMBL/GenBank/DDBJ whole genome shotgun (WGS) entry which is preliminary data.</text>
</comment>
<dbReference type="PROSITE" id="PS50887">
    <property type="entry name" value="GGDEF"/>
    <property type="match status" value="1"/>
</dbReference>
<feature type="compositionally biased region" description="Basic and acidic residues" evidence="1">
    <location>
        <begin position="645"/>
        <end position="654"/>
    </location>
</feature>
<keyword evidence="6" id="KW-1185">Reference proteome</keyword>
<dbReference type="InterPro" id="IPR035919">
    <property type="entry name" value="EAL_sf"/>
</dbReference>
<feature type="domain" description="GGDEF" evidence="4">
    <location>
        <begin position="240"/>
        <end position="370"/>
    </location>
</feature>
<dbReference type="Gene3D" id="3.20.20.450">
    <property type="entry name" value="EAL domain"/>
    <property type="match status" value="1"/>
</dbReference>
<keyword evidence="2" id="KW-0812">Transmembrane</keyword>
<feature type="transmembrane region" description="Helical" evidence="2">
    <location>
        <begin position="95"/>
        <end position="119"/>
    </location>
</feature>
<dbReference type="PANTHER" id="PTHR44757:SF2">
    <property type="entry name" value="BIOFILM ARCHITECTURE MAINTENANCE PROTEIN MBAA"/>
    <property type="match status" value="1"/>
</dbReference>
<evidence type="ECO:0000259" key="4">
    <source>
        <dbReference type="PROSITE" id="PS50887"/>
    </source>
</evidence>
<dbReference type="Gene3D" id="3.30.70.270">
    <property type="match status" value="1"/>
</dbReference>
<keyword evidence="2" id="KW-1133">Transmembrane helix</keyword>
<dbReference type="AlphaFoldDB" id="A0A0Q3PR20"/>
<dbReference type="CDD" id="cd01949">
    <property type="entry name" value="GGDEF"/>
    <property type="match status" value="1"/>
</dbReference>
<dbReference type="InterPro" id="IPR029787">
    <property type="entry name" value="Nucleotide_cyclase"/>
</dbReference>
<feature type="transmembrane region" description="Helical" evidence="2">
    <location>
        <begin position="25"/>
        <end position="51"/>
    </location>
</feature>
<dbReference type="NCBIfam" id="TIGR00254">
    <property type="entry name" value="GGDEF"/>
    <property type="match status" value="1"/>
</dbReference>
<feature type="region of interest" description="Disordered" evidence="1">
    <location>
        <begin position="633"/>
        <end position="654"/>
    </location>
</feature>
<name>A0A0Q3PR20_9HYPH</name>
<evidence type="ECO:0000313" key="5">
    <source>
        <dbReference type="EMBL" id="KQK32278.1"/>
    </source>
</evidence>
<evidence type="ECO:0008006" key="7">
    <source>
        <dbReference type="Google" id="ProtNLM"/>
    </source>
</evidence>
<dbReference type="SUPFAM" id="SSF55073">
    <property type="entry name" value="Nucleotide cyclase"/>
    <property type="match status" value="1"/>
</dbReference>
<accession>A0A0Q3PR20</accession>
<dbReference type="PANTHER" id="PTHR44757">
    <property type="entry name" value="DIGUANYLATE CYCLASE DGCP"/>
    <property type="match status" value="1"/>
</dbReference>
<dbReference type="CDD" id="cd01948">
    <property type="entry name" value="EAL"/>
    <property type="match status" value="1"/>
</dbReference>
<evidence type="ECO:0000259" key="3">
    <source>
        <dbReference type="PROSITE" id="PS50883"/>
    </source>
</evidence>
<dbReference type="InterPro" id="IPR052155">
    <property type="entry name" value="Biofilm_reg_signaling"/>
</dbReference>
<dbReference type="EMBL" id="LMAR01000001">
    <property type="protein sequence ID" value="KQK32278.1"/>
    <property type="molecule type" value="Genomic_DNA"/>
</dbReference>
<reference evidence="5 6" key="1">
    <citation type="submission" date="2015-10" db="EMBL/GenBank/DDBJ databases">
        <title>Draft genome of Bosea thiooxidans.</title>
        <authorList>
            <person name="Wang X."/>
        </authorList>
    </citation>
    <scope>NUCLEOTIDE SEQUENCE [LARGE SCALE GENOMIC DNA]</scope>
    <source>
        <strain evidence="5 6">CGMCC 9174</strain>
    </source>
</reference>
<dbReference type="SUPFAM" id="SSF141868">
    <property type="entry name" value="EAL domain-like"/>
    <property type="match status" value="1"/>
</dbReference>
<evidence type="ECO:0000256" key="2">
    <source>
        <dbReference type="SAM" id="Phobius"/>
    </source>
</evidence>
<dbReference type="Pfam" id="PF00563">
    <property type="entry name" value="EAL"/>
    <property type="match status" value="1"/>
</dbReference>
<dbReference type="STRING" id="53254.SAMN05660750_04209"/>
<evidence type="ECO:0000256" key="1">
    <source>
        <dbReference type="SAM" id="MobiDB-lite"/>
    </source>
</evidence>
<dbReference type="PROSITE" id="PS50883">
    <property type="entry name" value="EAL"/>
    <property type="match status" value="1"/>
</dbReference>
<dbReference type="InterPro" id="IPR000160">
    <property type="entry name" value="GGDEF_dom"/>
</dbReference>
<feature type="transmembrane region" description="Helical" evidence="2">
    <location>
        <begin position="175"/>
        <end position="196"/>
    </location>
</feature>
<dbReference type="InterPro" id="IPR043128">
    <property type="entry name" value="Rev_trsase/Diguanyl_cyclase"/>
</dbReference>
<keyword evidence="2" id="KW-0472">Membrane</keyword>
<dbReference type="Proteomes" id="UP000051562">
    <property type="component" value="Unassembled WGS sequence"/>
</dbReference>
<gene>
    <name evidence="5" type="ORF">ARD30_00410</name>
</gene>
<protein>
    <recommendedName>
        <fullName evidence="7">Diguanylate cyclase (GGDEF) domain-containing protein</fullName>
    </recommendedName>
</protein>
<dbReference type="InterPro" id="IPR001633">
    <property type="entry name" value="EAL_dom"/>
</dbReference>
<evidence type="ECO:0000313" key="6">
    <source>
        <dbReference type="Proteomes" id="UP000051562"/>
    </source>
</evidence>
<feature type="transmembrane region" description="Helical" evidence="2">
    <location>
        <begin position="150"/>
        <end position="169"/>
    </location>
</feature>
<feature type="transmembrane region" description="Helical" evidence="2">
    <location>
        <begin position="57"/>
        <end position="75"/>
    </location>
</feature>
<organism evidence="5 6">
    <name type="scientific">Bosea thiooxidans</name>
    <dbReference type="NCBI Taxonomy" id="53254"/>
    <lineage>
        <taxon>Bacteria</taxon>
        <taxon>Pseudomonadati</taxon>
        <taxon>Pseudomonadota</taxon>
        <taxon>Alphaproteobacteria</taxon>
        <taxon>Hyphomicrobiales</taxon>
        <taxon>Boseaceae</taxon>
        <taxon>Bosea</taxon>
    </lineage>
</organism>
<sequence>MRHRAGPMIVDVHERNISMKSELVAALYATPGTIQIGTVTVAMVMIAAGFLTGGDPAFYAMAATMVAIGGFRHLAHRHYQSIRLASAGTRDIERLENLAMAGAWSTAALVAAFGSYAVLRYTYEPVAVLAIAQTIGYLAGISGRNSSRPVITRVQVLLAATPFMLALLWTRDPAYLLIGLSVALTAVLTFSSARVIHQIFLARLRTMRELEHLAVNDTITSLYNRRGFMREIRAVAAAGRPVTLISIDIDRFKGINDSFGHDVGDALLRAVSETLLAEIGPGDIAARTGGDEFMVATPRPIDEASALAARLVMLLASQRIIGGRHVTATASMGIAPAGCAPSIEEALKCVDIALYRAKLDGRNRFVMYSAAIRDDHEDGLALETELREAIRHGEFELQFQPIYNPRSGTATLAEALLRWRHPRRGTVSPEIFIPLAERTGLITVLGSWALGEAIRTALSWPRSVGVSVNVSARQFDHGHDIVGLVEALLRMSGLEPHRLTIEITESSLIDDPDRVVARLVALRALGVRIALDDFGTGYSSLSYLAHLPIDTIKIDQAFTQEIGTSRKADSLMNAITQLAHDLKLRLIVEGVETQEQLQVIEKHAVHGIQGFVFAQPMTADELLPMIGNRVATGRTRAARSRSGSRKSDRFSQVA</sequence>
<proteinExistence type="predicted"/>
<dbReference type="SMART" id="SM00267">
    <property type="entry name" value="GGDEF"/>
    <property type="match status" value="1"/>
</dbReference>
<dbReference type="OrthoDB" id="9814202at2"/>